<reference evidence="2 3" key="1">
    <citation type="submission" date="2019-02" db="EMBL/GenBank/DDBJ databases">
        <title>Deep-cultivation of Planctomycetes and their phenomic and genomic characterization uncovers novel biology.</title>
        <authorList>
            <person name="Wiegand S."/>
            <person name="Jogler M."/>
            <person name="Boedeker C."/>
            <person name="Pinto D."/>
            <person name="Vollmers J."/>
            <person name="Rivas-Marin E."/>
            <person name="Kohn T."/>
            <person name="Peeters S.H."/>
            <person name="Heuer A."/>
            <person name="Rast P."/>
            <person name="Oberbeckmann S."/>
            <person name="Bunk B."/>
            <person name="Jeske O."/>
            <person name="Meyerdierks A."/>
            <person name="Storesund J.E."/>
            <person name="Kallscheuer N."/>
            <person name="Luecker S."/>
            <person name="Lage O.M."/>
            <person name="Pohl T."/>
            <person name="Merkel B.J."/>
            <person name="Hornburger P."/>
            <person name="Mueller R.-W."/>
            <person name="Bruemmer F."/>
            <person name="Labrenz M."/>
            <person name="Spormann A.M."/>
            <person name="Op den Camp H."/>
            <person name="Overmann J."/>
            <person name="Amann R."/>
            <person name="Jetten M.S.M."/>
            <person name="Mascher T."/>
            <person name="Medema M.H."/>
            <person name="Devos D.P."/>
            <person name="Kaster A.-K."/>
            <person name="Ovreas L."/>
            <person name="Rohde M."/>
            <person name="Galperin M.Y."/>
            <person name="Jogler C."/>
        </authorList>
    </citation>
    <scope>NUCLEOTIDE SEQUENCE [LARGE SCALE GENOMIC DNA]</scope>
    <source>
        <strain evidence="2 3">ElP</strain>
    </source>
</reference>
<dbReference type="InterPro" id="IPR013216">
    <property type="entry name" value="Methyltransf_11"/>
</dbReference>
<organism evidence="2 3">
    <name type="scientific">Tautonia plasticadhaerens</name>
    <dbReference type="NCBI Taxonomy" id="2527974"/>
    <lineage>
        <taxon>Bacteria</taxon>
        <taxon>Pseudomonadati</taxon>
        <taxon>Planctomycetota</taxon>
        <taxon>Planctomycetia</taxon>
        <taxon>Isosphaerales</taxon>
        <taxon>Isosphaeraceae</taxon>
        <taxon>Tautonia</taxon>
    </lineage>
</organism>
<dbReference type="InterPro" id="IPR029063">
    <property type="entry name" value="SAM-dependent_MTases_sf"/>
</dbReference>
<dbReference type="KEGG" id="tpla:ElP_40580"/>
<proteinExistence type="predicted"/>
<evidence type="ECO:0000313" key="3">
    <source>
        <dbReference type="Proteomes" id="UP000317835"/>
    </source>
</evidence>
<gene>
    <name evidence="2" type="ORF">ElP_40580</name>
</gene>
<dbReference type="Pfam" id="PF08241">
    <property type="entry name" value="Methyltransf_11"/>
    <property type="match status" value="1"/>
</dbReference>
<dbReference type="AlphaFoldDB" id="A0A518H5N1"/>
<sequence length="203" mass="23254">MRDLVAQSGSPIVPGQRILDFGCASGRMIRYFEDVAGRCEIWGVDINAEHITWCQQHLSPPFNFATTTTFPHLPFEDRSFDLIYCGSVFTHIADLADFWLLKLKRIARENARLYIIIHDNHSMELLLSGAAGPAWLSDMLREFVERSGVSDGTFTMFTINRGPNSAQVFYDIDYIRRHWGRHFRIHSITQEAYGKQTAVLLGR</sequence>
<dbReference type="GO" id="GO:0008757">
    <property type="term" value="F:S-adenosylmethionine-dependent methyltransferase activity"/>
    <property type="evidence" value="ECO:0007669"/>
    <property type="project" value="InterPro"/>
</dbReference>
<dbReference type="Proteomes" id="UP000317835">
    <property type="component" value="Chromosome"/>
</dbReference>
<accession>A0A518H5N1</accession>
<evidence type="ECO:0000259" key="1">
    <source>
        <dbReference type="Pfam" id="PF08241"/>
    </source>
</evidence>
<dbReference type="SUPFAM" id="SSF53335">
    <property type="entry name" value="S-adenosyl-L-methionine-dependent methyltransferases"/>
    <property type="match status" value="1"/>
</dbReference>
<dbReference type="CDD" id="cd02440">
    <property type="entry name" value="AdoMet_MTases"/>
    <property type="match status" value="1"/>
</dbReference>
<keyword evidence="3" id="KW-1185">Reference proteome</keyword>
<dbReference type="PANTHER" id="PTHR43861">
    <property type="entry name" value="TRANS-ACONITATE 2-METHYLTRANSFERASE-RELATED"/>
    <property type="match status" value="1"/>
</dbReference>
<dbReference type="Gene3D" id="3.40.50.150">
    <property type="entry name" value="Vaccinia Virus protein VP39"/>
    <property type="match status" value="1"/>
</dbReference>
<evidence type="ECO:0000313" key="2">
    <source>
        <dbReference type="EMBL" id="QDV36144.1"/>
    </source>
</evidence>
<protein>
    <recommendedName>
        <fullName evidence="1">Methyltransferase type 11 domain-containing protein</fullName>
    </recommendedName>
</protein>
<name>A0A518H5N1_9BACT</name>
<dbReference type="PANTHER" id="PTHR43861:SF1">
    <property type="entry name" value="TRANS-ACONITATE 2-METHYLTRANSFERASE"/>
    <property type="match status" value="1"/>
</dbReference>
<dbReference type="EMBL" id="CP036426">
    <property type="protein sequence ID" value="QDV36144.1"/>
    <property type="molecule type" value="Genomic_DNA"/>
</dbReference>
<dbReference type="OrthoDB" id="9811589at2"/>
<feature type="domain" description="Methyltransferase type 11" evidence="1">
    <location>
        <begin position="19"/>
        <end position="114"/>
    </location>
</feature>